<dbReference type="eggNOG" id="ENOG50310F1">
    <property type="taxonomic scope" value="Bacteria"/>
</dbReference>
<keyword evidence="1" id="KW-1133">Transmembrane helix</keyword>
<proteinExistence type="predicted"/>
<dbReference type="STRING" id="311403.Arad_2386"/>
<keyword evidence="1" id="KW-0812">Transmembrane</keyword>
<sequence length="98" mass="11081">MLYSPQHRNGPVQPVHPSPAQEYQAMLVLIVAVAIVASILIEHVVHLFANNYEIEWAAHTDSDDTTSAQEIISAMRKTHRESERQMNKAFKVASDGRW</sequence>
<evidence type="ECO:0000313" key="3">
    <source>
        <dbReference type="Proteomes" id="UP000001600"/>
    </source>
</evidence>
<evidence type="ECO:0000313" key="2">
    <source>
        <dbReference type="EMBL" id="ACM26594.1"/>
    </source>
</evidence>
<feature type="transmembrane region" description="Helical" evidence="1">
    <location>
        <begin position="23"/>
        <end position="41"/>
    </location>
</feature>
<name>B9JFA4_RHIR8</name>
<dbReference type="HOGENOM" id="CLU_2327639_0_0_5"/>
<dbReference type="KEGG" id="ara:Arad_2386"/>
<dbReference type="AlphaFoldDB" id="B9JFA4"/>
<protein>
    <submittedName>
        <fullName evidence="2">Uncharacterized protein</fullName>
    </submittedName>
</protein>
<reference evidence="2 3" key="1">
    <citation type="journal article" date="2009" name="J. Bacteriol.">
        <title>Genome sequences of three Agrobacterium biovars help elucidate the evolution of multichromosome genomes in bacteria.</title>
        <authorList>
            <person name="Slater S.C."/>
            <person name="Goldman B.S."/>
            <person name="Goodner B."/>
            <person name="Setubal J.C."/>
            <person name="Farrand S.K."/>
            <person name="Nester E.W."/>
            <person name="Burr T.J."/>
            <person name="Banta L."/>
            <person name="Dickerman A.W."/>
            <person name="Paulsen I."/>
            <person name="Otten L."/>
            <person name="Suen G."/>
            <person name="Welch R."/>
            <person name="Almeida N.F."/>
            <person name="Arnold F."/>
            <person name="Burton O.T."/>
            <person name="Du Z."/>
            <person name="Ewing A."/>
            <person name="Godsy E."/>
            <person name="Heisel S."/>
            <person name="Houmiel K.L."/>
            <person name="Jhaveri J."/>
            <person name="Lu J."/>
            <person name="Miller N.M."/>
            <person name="Norton S."/>
            <person name="Chen Q."/>
            <person name="Phoolcharoen W."/>
            <person name="Ohlin V."/>
            <person name="Ondrusek D."/>
            <person name="Pride N."/>
            <person name="Stricklin S.L."/>
            <person name="Sun J."/>
            <person name="Wheeler C."/>
            <person name="Wilson L."/>
            <person name="Zhu H."/>
            <person name="Wood D.W."/>
        </authorList>
    </citation>
    <scope>NUCLEOTIDE SEQUENCE [LARGE SCALE GENOMIC DNA]</scope>
    <source>
        <strain evidence="3">K84 / ATCC BAA-868</strain>
    </source>
</reference>
<evidence type="ECO:0000256" key="1">
    <source>
        <dbReference type="SAM" id="Phobius"/>
    </source>
</evidence>
<keyword evidence="1" id="KW-0472">Membrane</keyword>
<organism evidence="2 3">
    <name type="scientific">Rhizobium rhizogenes (strain K84 / ATCC BAA-868)</name>
    <name type="common">Agrobacterium radiobacter</name>
    <dbReference type="NCBI Taxonomy" id="311403"/>
    <lineage>
        <taxon>Bacteria</taxon>
        <taxon>Pseudomonadati</taxon>
        <taxon>Pseudomonadota</taxon>
        <taxon>Alphaproteobacteria</taxon>
        <taxon>Hyphomicrobiales</taxon>
        <taxon>Rhizobiaceae</taxon>
        <taxon>Rhizobium/Agrobacterium group</taxon>
        <taxon>Rhizobium</taxon>
    </lineage>
</organism>
<dbReference type="Proteomes" id="UP000001600">
    <property type="component" value="Chromosome 1"/>
</dbReference>
<accession>B9JFA4</accession>
<gene>
    <name evidence="2" type="ordered locus">Arad_2386</name>
</gene>
<dbReference type="EMBL" id="CP000628">
    <property type="protein sequence ID" value="ACM26594.1"/>
    <property type="molecule type" value="Genomic_DNA"/>
</dbReference>